<dbReference type="Proteomes" id="UP001178507">
    <property type="component" value="Unassembled WGS sequence"/>
</dbReference>
<evidence type="ECO:0000313" key="2">
    <source>
        <dbReference type="Proteomes" id="UP001178507"/>
    </source>
</evidence>
<keyword evidence="2" id="KW-1185">Reference proteome</keyword>
<dbReference type="AlphaFoldDB" id="A0AA36MJ70"/>
<evidence type="ECO:0000313" key="1">
    <source>
        <dbReference type="EMBL" id="CAJ1374309.1"/>
    </source>
</evidence>
<proteinExistence type="predicted"/>
<gene>
    <name evidence="1" type="ORF">EVOR1521_LOCUS3889</name>
</gene>
<name>A0AA36MJ70_9DINO</name>
<protein>
    <submittedName>
        <fullName evidence="1">Uncharacterized protein</fullName>
    </submittedName>
</protein>
<sequence>MLRAGQRCPDVPSVSRRANIAEGHVSMPAAGVATRDMLTASAAAHPAQALLIGAVAPCESGQGWVPELTYAQNDQHSAASKAASHSLTRRYSAWRDRERSLEVMREPWLTTDANAVANPAKTLWLREQIF</sequence>
<accession>A0AA36MJ70</accession>
<dbReference type="EMBL" id="CAUJNA010000243">
    <property type="protein sequence ID" value="CAJ1374309.1"/>
    <property type="molecule type" value="Genomic_DNA"/>
</dbReference>
<reference evidence="1" key="1">
    <citation type="submission" date="2023-08" db="EMBL/GenBank/DDBJ databases">
        <authorList>
            <person name="Chen Y."/>
            <person name="Shah S."/>
            <person name="Dougan E. K."/>
            <person name="Thang M."/>
            <person name="Chan C."/>
        </authorList>
    </citation>
    <scope>NUCLEOTIDE SEQUENCE</scope>
</reference>
<organism evidence="1 2">
    <name type="scientific">Effrenium voratum</name>
    <dbReference type="NCBI Taxonomy" id="2562239"/>
    <lineage>
        <taxon>Eukaryota</taxon>
        <taxon>Sar</taxon>
        <taxon>Alveolata</taxon>
        <taxon>Dinophyceae</taxon>
        <taxon>Suessiales</taxon>
        <taxon>Symbiodiniaceae</taxon>
        <taxon>Effrenium</taxon>
    </lineage>
</organism>
<comment type="caution">
    <text evidence="1">The sequence shown here is derived from an EMBL/GenBank/DDBJ whole genome shotgun (WGS) entry which is preliminary data.</text>
</comment>